<dbReference type="SUPFAM" id="SSF55961">
    <property type="entry name" value="Bet v1-like"/>
    <property type="match status" value="1"/>
</dbReference>
<dbReference type="RefSeq" id="WP_005053069.1">
    <property type="nucleotide sequence ID" value="NZ_KB849759.1"/>
</dbReference>
<dbReference type="InterPro" id="IPR023393">
    <property type="entry name" value="START-like_dom_sf"/>
</dbReference>
<dbReference type="InterPro" id="IPR013538">
    <property type="entry name" value="ASHA1/2-like_C"/>
</dbReference>
<evidence type="ECO:0000259" key="2">
    <source>
        <dbReference type="Pfam" id="PF08327"/>
    </source>
</evidence>
<organism evidence="3 4">
    <name type="scientific">Acinetobacter beijerinckii ANC 3835</name>
    <dbReference type="NCBI Taxonomy" id="1217649"/>
    <lineage>
        <taxon>Bacteria</taxon>
        <taxon>Pseudomonadati</taxon>
        <taxon>Pseudomonadota</taxon>
        <taxon>Gammaproteobacteria</taxon>
        <taxon>Moraxellales</taxon>
        <taxon>Moraxellaceae</taxon>
        <taxon>Acinetobacter</taxon>
    </lineage>
</organism>
<evidence type="ECO:0000313" key="3">
    <source>
        <dbReference type="EMBL" id="ENW05775.1"/>
    </source>
</evidence>
<dbReference type="AlphaFoldDB" id="N9FEQ9"/>
<dbReference type="Pfam" id="PF08327">
    <property type="entry name" value="AHSA1"/>
    <property type="match status" value="1"/>
</dbReference>
<dbReference type="EMBL" id="APQK01000010">
    <property type="protein sequence ID" value="ENW05775.1"/>
    <property type="molecule type" value="Genomic_DNA"/>
</dbReference>
<sequence length="147" mass="17008">METLSFDIKIYASQQRVWDILWTKETYQDWTKFFSCSSTMQSDWKVGGQTRFFDGEGNGMISTIESIDQPKEIVFKHLGMIQNGKEDFDSEEVKSWAGSLEKYLLFDLDGITQLHVEVDIQPEYTEMMNKGFDQGLALVKHLAEKDS</sequence>
<reference evidence="3 4" key="1">
    <citation type="submission" date="2013-02" db="EMBL/GenBank/DDBJ databases">
        <title>The Genome Sequence of Acinetobacter beijerinckii ANC 3835.</title>
        <authorList>
            <consortium name="The Broad Institute Genome Sequencing Platform"/>
            <consortium name="The Broad Institute Genome Sequencing Center for Infectious Disease"/>
            <person name="Cerqueira G."/>
            <person name="Feldgarden M."/>
            <person name="Courvalin P."/>
            <person name="Perichon B."/>
            <person name="Grillot-Courvalin C."/>
            <person name="Clermont D."/>
            <person name="Rocha E."/>
            <person name="Yoon E.-J."/>
            <person name="Nemec A."/>
            <person name="Walker B."/>
            <person name="Young S.K."/>
            <person name="Zeng Q."/>
            <person name="Gargeya S."/>
            <person name="Fitzgerald M."/>
            <person name="Haas B."/>
            <person name="Abouelleil A."/>
            <person name="Alvarado L."/>
            <person name="Arachchi H.M."/>
            <person name="Berlin A.M."/>
            <person name="Chapman S.B."/>
            <person name="Dewar J."/>
            <person name="Goldberg J."/>
            <person name="Griggs A."/>
            <person name="Gujja S."/>
            <person name="Hansen M."/>
            <person name="Howarth C."/>
            <person name="Imamovic A."/>
            <person name="Larimer J."/>
            <person name="McCowan C."/>
            <person name="Murphy C."/>
            <person name="Neiman D."/>
            <person name="Pearson M."/>
            <person name="Priest M."/>
            <person name="Roberts A."/>
            <person name="Saif S."/>
            <person name="Shea T."/>
            <person name="Sisk P."/>
            <person name="Sykes S."/>
            <person name="Wortman J."/>
            <person name="Nusbaum C."/>
            <person name="Birren B."/>
        </authorList>
    </citation>
    <scope>NUCLEOTIDE SEQUENCE [LARGE SCALE GENOMIC DNA]</scope>
    <source>
        <strain evidence="3 4">ANC 3835</strain>
    </source>
</reference>
<gene>
    <name evidence="3" type="ORF">F934_01132</name>
</gene>
<evidence type="ECO:0000256" key="1">
    <source>
        <dbReference type="ARBA" id="ARBA00006817"/>
    </source>
</evidence>
<accession>N9FEQ9</accession>
<dbReference type="PATRIC" id="fig|1217649.3.peg.1079"/>
<dbReference type="CDD" id="cd07814">
    <property type="entry name" value="SRPBCC_CalC_Aha1-like"/>
    <property type="match status" value="1"/>
</dbReference>
<protein>
    <recommendedName>
        <fullName evidence="2">Activator of Hsp90 ATPase homologue 1/2-like C-terminal domain-containing protein</fullName>
    </recommendedName>
</protein>
<feature type="domain" description="Activator of Hsp90 ATPase homologue 1/2-like C-terminal" evidence="2">
    <location>
        <begin position="12"/>
        <end position="118"/>
    </location>
</feature>
<dbReference type="Gene3D" id="3.30.530.20">
    <property type="match status" value="1"/>
</dbReference>
<dbReference type="Proteomes" id="UP000018417">
    <property type="component" value="Unassembled WGS sequence"/>
</dbReference>
<proteinExistence type="inferred from homology"/>
<comment type="similarity">
    <text evidence="1">Belongs to the AHA1 family.</text>
</comment>
<dbReference type="OrthoDB" id="6388102at2"/>
<evidence type="ECO:0000313" key="4">
    <source>
        <dbReference type="Proteomes" id="UP000018417"/>
    </source>
</evidence>
<name>N9FEQ9_9GAMM</name>
<dbReference type="HOGENOM" id="CLU_146109_0_0_6"/>
<comment type="caution">
    <text evidence="3">The sequence shown here is derived from an EMBL/GenBank/DDBJ whole genome shotgun (WGS) entry which is preliminary data.</text>
</comment>